<dbReference type="RefSeq" id="YP_001152191.1">
    <property type="nucleotide sequence ID" value="NC_004677.2"/>
</dbReference>
<keyword evidence="1" id="KW-0150">Chloroplast</keyword>
<proteinExistence type="predicted"/>
<reference evidence="1" key="1">
    <citation type="submission" date="2007-04" db="EMBL/GenBank/DDBJ databases">
        <authorList>
            <person name="Noh E.W."/>
            <person name="Lee J.S."/>
            <person name="Choi Y.I."/>
            <person name="Han M.S."/>
            <person name="Yi Y.S."/>
            <person name="Han S.U."/>
        </authorList>
    </citation>
    <scope>NUCLEOTIDE SEQUENCE</scope>
</reference>
<protein>
    <submittedName>
        <fullName evidence="1">ORF56e</fullName>
    </submittedName>
</protein>
<sequence>MKLNRFIFHLVRSIFSVKRSHGKDRFEITINPFLKSCCSCTSPSRMPQMAYEEEKS</sequence>
<accession>A4QM97</accession>
<dbReference type="GeneID" id="5048633"/>
<dbReference type="EMBL" id="AY228468">
    <property type="protein sequence ID" value="ABP35434.1"/>
    <property type="molecule type" value="Genomic_DNA"/>
</dbReference>
<geneLocation type="chloroplast" evidence="1"/>
<keyword evidence="1" id="KW-0934">Plastid</keyword>
<name>A4QM97_PINKO</name>
<evidence type="ECO:0000313" key="1">
    <source>
        <dbReference type="EMBL" id="ABP35434.1"/>
    </source>
</evidence>
<dbReference type="AlphaFoldDB" id="A4QM97"/>
<organism evidence="1">
    <name type="scientific">Pinus koraiensis</name>
    <name type="common">Korean pine</name>
    <dbReference type="NCBI Taxonomy" id="88728"/>
    <lineage>
        <taxon>Eukaryota</taxon>
        <taxon>Viridiplantae</taxon>
        <taxon>Streptophyta</taxon>
        <taxon>Embryophyta</taxon>
        <taxon>Tracheophyta</taxon>
        <taxon>Spermatophyta</taxon>
        <taxon>Pinopsida</taxon>
        <taxon>Pinidae</taxon>
        <taxon>Conifers I</taxon>
        <taxon>Pinales</taxon>
        <taxon>Pinaceae</taxon>
        <taxon>Pinus</taxon>
        <taxon>Pinus subgen. Strobus</taxon>
    </lineage>
</organism>